<dbReference type="EC" id="3.4.17.19" evidence="1"/>
<keyword evidence="1 2" id="KW-0479">Metal-binding</keyword>
<dbReference type="EMBL" id="NNRJ01000065">
    <property type="protein sequence ID" value="OYR08818.1"/>
    <property type="molecule type" value="Genomic_DNA"/>
</dbReference>
<feature type="active site" description="Proton donor/acceptor" evidence="3">
    <location>
        <position position="264"/>
    </location>
</feature>
<dbReference type="PANTHER" id="PTHR34217:SF1">
    <property type="entry name" value="CARBOXYPEPTIDASE 1"/>
    <property type="match status" value="1"/>
</dbReference>
<feature type="binding site" evidence="2">
    <location>
        <position position="302"/>
    </location>
    <ligand>
        <name>Zn(2+)</name>
        <dbReference type="ChEBI" id="CHEBI:29105"/>
        <note>catalytic</note>
    </ligand>
</feature>
<comment type="caution">
    <text evidence="4">The sequence shown here is derived from an EMBL/GenBank/DDBJ whole genome shotgun (WGS) entry which is preliminary data.</text>
</comment>
<keyword evidence="2" id="KW-0862">Zinc</keyword>
<keyword evidence="5" id="KW-1185">Reference proteome</keyword>
<keyword evidence="1" id="KW-0378">Hydrolase</keyword>
<comment type="function">
    <text evidence="1">Broad specificity carboxypetidase that releases amino acids sequentially from the C-terminus, including neutral, aromatic, polar and basic residues.</text>
</comment>
<dbReference type="Gene3D" id="1.10.1370.30">
    <property type="match status" value="1"/>
</dbReference>
<feature type="binding site" evidence="2">
    <location>
        <position position="263"/>
    </location>
    <ligand>
        <name>Zn(2+)</name>
        <dbReference type="ChEBI" id="CHEBI:29105"/>
        <note>catalytic</note>
    </ligand>
</feature>
<dbReference type="Proteomes" id="UP000215590">
    <property type="component" value="Unassembled WGS sequence"/>
</dbReference>
<dbReference type="AlphaFoldDB" id="A0A256F1Q9"/>
<dbReference type="GO" id="GO:0004181">
    <property type="term" value="F:metallocarboxypeptidase activity"/>
    <property type="evidence" value="ECO:0007669"/>
    <property type="project" value="UniProtKB-UniRule"/>
</dbReference>
<dbReference type="GO" id="GO:0006508">
    <property type="term" value="P:proteolysis"/>
    <property type="evidence" value="ECO:0007669"/>
    <property type="project" value="UniProtKB-UniRule"/>
</dbReference>
<dbReference type="InterPro" id="IPR001333">
    <property type="entry name" value="Peptidase_M32_Taq"/>
</dbReference>
<dbReference type="GO" id="GO:0046872">
    <property type="term" value="F:metal ion binding"/>
    <property type="evidence" value="ECO:0007669"/>
    <property type="project" value="UniProtKB-KW"/>
</dbReference>
<organism evidence="4 5">
    <name type="scientific">Brucella thiophenivorans</name>
    <dbReference type="NCBI Taxonomy" id="571255"/>
    <lineage>
        <taxon>Bacteria</taxon>
        <taxon>Pseudomonadati</taxon>
        <taxon>Pseudomonadota</taxon>
        <taxon>Alphaproteobacteria</taxon>
        <taxon>Hyphomicrobiales</taxon>
        <taxon>Brucellaceae</taxon>
        <taxon>Brucella/Ochrobactrum group</taxon>
        <taxon>Brucella</taxon>
    </lineage>
</organism>
<sequence length="507" mass="57870">MHFSAFQKLSMHIAQINDLACARSVLDWDARTQMPVGGSENRARQISTLTIQARNLLLSKETKLLVDAAQLEVTDCLSDEYAALKQVVTALAWHVNMPEKLLARMAELGSLGQDVWAHARATNDYESFEPILIETVDLNRELAECVGYTDHPYDAILDLHEPGQKTEELVKLLNNLVTESTRALVHVQQMPTPDKSFLQHYFPLEGQRALARELAQSVGYDFSRGRLDTATHPCEYSFTRQDVRLTIRFDEYSPEDSIFSLLHETGHGLYEQNISNKFVRGIFDTNLIVLLASGGTSLGMHESQSRLWENQIGRSLPFWELHLSKAREFFPEQLENVTPEQLWHAVNIVRPGLIRTNADELSYDLHIALRVDIERRLMERTLEVRDIRDAWASGMKTMFGFEPENDRDGVLQDMHWGAGAFGSFCTYTIGNIAAAQLYEAACRDGSIELAIQNADYRPLFEWLNKNVWCHGRRYNRDEILLEATGSKLDSQPLIRRFQSLLQDHYAT</sequence>
<keyword evidence="1" id="KW-0482">Metalloprotease</keyword>
<feature type="binding site" evidence="2">
    <location>
        <position position="267"/>
    </location>
    <ligand>
        <name>Zn(2+)</name>
        <dbReference type="ChEBI" id="CHEBI:29105"/>
        <note>catalytic</note>
    </ligand>
</feature>
<dbReference type="PRINTS" id="PR00998">
    <property type="entry name" value="CRBOXYPTASET"/>
</dbReference>
<keyword evidence="1 4" id="KW-0121">Carboxypeptidase</keyword>
<protein>
    <recommendedName>
        <fullName evidence="1">Metal-dependent carboxypeptidase</fullName>
        <ecNumber evidence="1">3.4.17.19</ecNumber>
    </recommendedName>
</protein>
<proteinExistence type="inferred from homology"/>
<dbReference type="CDD" id="cd06460">
    <property type="entry name" value="M32_Taq"/>
    <property type="match status" value="1"/>
</dbReference>
<name>A0A256F1Q9_9HYPH</name>
<evidence type="ECO:0000256" key="3">
    <source>
        <dbReference type="PIRSR" id="PIRSR006615-2"/>
    </source>
</evidence>
<accession>A0A256F1Q9</accession>
<evidence type="ECO:0000256" key="2">
    <source>
        <dbReference type="PIRSR" id="PIRSR006615-1"/>
    </source>
</evidence>
<keyword evidence="1" id="KW-0645">Protease</keyword>
<dbReference type="PANTHER" id="PTHR34217">
    <property type="entry name" value="METAL-DEPENDENT CARBOXYPEPTIDASE"/>
    <property type="match status" value="1"/>
</dbReference>
<dbReference type="OrthoDB" id="9772308at2"/>
<dbReference type="RefSeq" id="WP_143850994.1">
    <property type="nucleotide sequence ID" value="NZ_JBHEEK010000036.1"/>
</dbReference>
<comment type="cofactor">
    <cofactor evidence="2">
        <name>Zn(2+)</name>
        <dbReference type="ChEBI" id="CHEBI:29105"/>
    </cofactor>
    <text evidence="2">Binds 1 zinc ion per subunit.</text>
</comment>
<evidence type="ECO:0000256" key="1">
    <source>
        <dbReference type="PIRNR" id="PIRNR006615"/>
    </source>
</evidence>
<comment type="similarity">
    <text evidence="1">Belongs to the peptidase M32 family.</text>
</comment>
<dbReference type="SUPFAM" id="SSF55486">
    <property type="entry name" value="Metalloproteases ('zincins'), catalytic domain"/>
    <property type="match status" value="1"/>
</dbReference>
<reference evidence="4 5" key="1">
    <citation type="submission" date="2017-07" db="EMBL/GenBank/DDBJ databases">
        <title>Phylogenetic study on the rhizospheric bacterium Ochrobactrum sp. A44.</title>
        <authorList>
            <person name="Krzyzanowska D.M."/>
            <person name="Ossowicki A."/>
            <person name="Rajewska M."/>
            <person name="Maciag T."/>
            <person name="Kaczynski Z."/>
            <person name="Czerwicka M."/>
            <person name="Jafra S."/>
        </authorList>
    </citation>
    <scope>NUCLEOTIDE SEQUENCE [LARGE SCALE GENOMIC DNA]</scope>
    <source>
        <strain evidence="4 5">DSM 7216</strain>
    </source>
</reference>
<dbReference type="Pfam" id="PF02074">
    <property type="entry name" value="Peptidase_M32"/>
    <property type="match status" value="1"/>
</dbReference>
<gene>
    <name evidence="4" type="ORF">CEV31_3932</name>
</gene>
<dbReference type="PIRSF" id="PIRSF006615">
    <property type="entry name" value="Zn_crbxpep_Taq"/>
    <property type="match status" value="1"/>
</dbReference>
<comment type="catalytic activity">
    <reaction evidence="1">
        <text>Release of a C-terminal amino acid with broad specificity, except for -Pro.</text>
        <dbReference type="EC" id="3.4.17.19"/>
    </reaction>
</comment>
<evidence type="ECO:0000313" key="4">
    <source>
        <dbReference type="EMBL" id="OYR08818.1"/>
    </source>
</evidence>
<evidence type="ECO:0000313" key="5">
    <source>
        <dbReference type="Proteomes" id="UP000215590"/>
    </source>
</evidence>
<dbReference type="PROSITE" id="PS52034">
    <property type="entry name" value="PEPTIDASE_M32"/>
    <property type="match status" value="1"/>
</dbReference>